<reference evidence="3 4" key="1">
    <citation type="submission" date="2020-08" db="EMBL/GenBank/DDBJ databases">
        <authorList>
            <person name="Liu C."/>
            <person name="Sun Q."/>
        </authorList>
    </citation>
    <scope>NUCLEOTIDE SEQUENCE [LARGE SCALE GENOMIC DNA]</scope>
    <source>
        <strain evidence="3 4">NSJ-57</strain>
    </source>
</reference>
<dbReference type="RefSeq" id="WP_101473943.1">
    <property type="nucleotide sequence ID" value="NZ_CP060637.1"/>
</dbReference>
<keyword evidence="4" id="KW-1185">Reference proteome</keyword>
<evidence type="ECO:0000256" key="1">
    <source>
        <dbReference type="ARBA" id="ARBA00006987"/>
    </source>
</evidence>
<protein>
    <submittedName>
        <fullName evidence="3">Tripartite tricarboxylate transporter substrate binding protein</fullName>
    </submittedName>
</protein>
<dbReference type="InterPro" id="IPR042100">
    <property type="entry name" value="Bug_dom1"/>
</dbReference>
<proteinExistence type="inferred from homology"/>
<dbReference type="SUPFAM" id="SSF53850">
    <property type="entry name" value="Periplasmic binding protein-like II"/>
    <property type="match status" value="1"/>
</dbReference>
<feature type="chain" id="PRO_5028807220" evidence="2">
    <location>
        <begin position="21"/>
        <end position="324"/>
    </location>
</feature>
<organism evidence="3 4">
    <name type="scientific">Fusobacterium hominis</name>
    <dbReference type="NCBI Taxonomy" id="2764326"/>
    <lineage>
        <taxon>Bacteria</taxon>
        <taxon>Fusobacteriati</taxon>
        <taxon>Fusobacteriota</taxon>
        <taxon>Fusobacteriia</taxon>
        <taxon>Fusobacteriales</taxon>
        <taxon>Fusobacteriaceae</taxon>
        <taxon>Fusobacterium</taxon>
    </lineage>
</organism>
<dbReference type="PANTHER" id="PTHR42928">
    <property type="entry name" value="TRICARBOXYLATE-BINDING PROTEIN"/>
    <property type="match status" value="1"/>
</dbReference>
<dbReference type="Gene3D" id="3.40.190.10">
    <property type="entry name" value="Periplasmic binding protein-like II"/>
    <property type="match status" value="1"/>
</dbReference>
<dbReference type="EMBL" id="CP060637">
    <property type="protein sequence ID" value="QNM14386.1"/>
    <property type="molecule type" value="Genomic_DNA"/>
</dbReference>
<dbReference type="CDD" id="cd07012">
    <property type="entry name" value="PBP2_Bug_TTT"/>
    <property type="match status" value="1"/>
</dbReference>
<dbReference type="InterPro" id="IPR005064">
    <property type="entry name" value="BUG"/>
</dbReference>
<name>A0A7G9GUA4_9FUSO</name>
<feature type="signal peptide" evidence="2">
    <location>
        <begin position="1"/>
        <end position="20"/>
    </location>
</feature>
<dbReference type="PIRSF" id="PIRSF017082">
    <property type="entry name" value="YflP"/>
    <property type="match status" value="1"/>
</dbReference>
<dbReference type="KEGG" id="fho:H9Q81_05185"/>
<evidence type="ECO:0000313" key="4">
    <source>
        <dbReference type="Proteomes" id="UP000515913"/>
    </source>
</evidence>
<accession>A0A7G9GUA4</accession>
<dbReference type="Proteomes" id="UP000515913">
    <property type="component" value="Chromosome"/>
</dbReference>
<gene>
    <name evidence="3" type="ORF">H9Q81_05185</name>
</gene>
<evidence type="ECO:0000256" key="2">
    <source>
        <dbReference type="SAM" id="SignalP"/>
    </source>
</evidence>
<keyword evidence="2" id="KW-0732">Signal</keyword>
<dbReference type="Gene3D" id="3.40.190.150">
    <property type="entry name" value="Bordetella uptake gene, domain 1"/>
    <property type="match status" value="1"/>
</dbReference>
<dbReference type="AlphaFoldDB" id="A0A7G9GUA4"/>
<sequence>MKKFVKLLGSLLTLVALFVACDKGQKNEPIEAYPSKPVNVIVAYKAGGGTDVGARILISEAQKNFQQPFVIVNKPGADGEIGYTELLKSKPDGYTIGFINLPTFVSIPLQRKTNFKKEDATAIMNHVYDPGVLVVKNDSKWKNLQEFVEDARNNPDTLTISNNGTGASNHIGAAHFAYEAGIKVTHVPFGGSTDMIAALRGNHVDATVAKISEVGNLVKNNELRILASFTENKLENFPDVPTLKENGYNVLFGSARAIVAPTGTPQEVIQKLHDTFKEALESQDNIEKSKNANLPLQYMSPEELTNYINEQETYIKEIVPKLGI</sequence>
<comment type="similarity">
    <text evidence="1">Belongs to the UPF0065 (bug) family.</text>
</comment>
<evidence type="ECO:0000313" key="3">
    <source>
        <dbReference type="EMBL" id="QNM14386.1"/>
    </source>
</evidence>
<dbReference type="PANTHER" id="PTHR42928:SF5">
    <property type="entry name" value="BLR1237 PROTEIN"/>
    <property type="match status" value="1"/>
</dbReference>
<dbReference type="PROSITE" id="PS51257">
    <property type="entry name" value="PROKAR_LIPOPROTEIN"/>
    <property type="match status" value="1"/>
</dbReference>
<dbReference type="Pfam" id="PF03401">
    <property type="entry name" value="TctC"/>
    <property type="match status" value="1"/>
</dbReference>